<accession>A0A0D0BHV3</accession>
<reference evidence="3" key="2">
    <citation type="submission" date="2015-01" db="EMBL/GenBank/DDBJ databases">
        <title>Evolutionary Origins and Diversification of the Mycorrhizal Mutualists.</title>
        <authorList>
            <consortium name="DOE Joint Genome Institute"/>
            <consortium name="Mycorrhizal Genomics Consortium"/>
            <person name="Kohler A."/>
            <person name="Kuo A."/>
            <person name="Nagy L.G."/>
            <person name="Floudas D."/>
            <person name="Copeland A."/>
            <person name="Barry K.W."/>
            <person name="Cichocki N."/>
            <person name="Veneault-Fourrey C."/>
            <person name="LaButti K."/>
            <person name="Lindquist E.A."/>
            <person name="Lipzen A."/>
            <person name="Lundell T."/>
            <person name="Morin E."/>
            <person name="Murat C."/>
            <person name="Riley R."/>
            <person name="Ohm R."/>
            <person name="Sun H."/>
            <person name="Tunlid A."/>
            <person name="Henrissat B."/>
            <person name="Grigoriev I.V."/>
            <person name="Hibbett D.S."/>
            <person name="Martin F."/>
        </authorList>
    </citation>
    <scope>NUCLEOTIDE SEQUENCE [LARGE SCALE GENOMIC DNA]</scope>
    <source>
        <strain evidence="3">UH-Slu-Lm8-n1</strain>
    </source>
</reference>
<evidence type="ECO:0000256" key="1">
    <source>
        <dbReference type="SAM" id="MobiDB-lite"/>
    </source>
</evidence>
<evidence type="ECO:0000313" key="3">
    <source>
        <dbReference type="Proteomes" id="UP000054485"/>
    </source>
</evidence>
<sequence length="64" mass="7376">MTPFPTEDYRKLPDATCAGKESPMGKIHDDCSGSCRRKPVIRRDPEKAMTLSILDRHQWDFLAR</sequence>
<organism evidence="2 3">
    <name type="scientific">Suillus luteus UH-Slu-Lm8-n1</name>
    <dbReference type="NCBI Taxonomy" id="930992"/>
    <lineage>
        <taxon>Eukaryota</taxon>
        <taxon>Fungi</taxon>
        <taxon>Dikarya</taxon>
        <taxon>Basidiomycota</taxon>
        <taxon>Agaricomycotina</taxon>
        <taxon>Agaricomycetes</taxon>
        <taxon>Agaricomycetidae</taxon>
        <taxon>Boletales</taxon>
        <taxon>Suillineae</taxon>
        <taxon>Suillaceae</taxon>
        <taxon>Suillus</taxon>
    </lineage>
</organism>
<dbReference type="AlphaFoldDB" id="A0A0D0BHV3"/>
<dbReference type="EMBL" id="KN835169">
    <property type="protein sequence ID" value="KIK45652.1"/>
    <property type="molecule type" value="Genomic_DNA"/>
</dbReference>
<dbReference type="HOGENOM" id="CLU_2869159_0_0_1"/>
<keyword evidence="3" id="KW-1185">Reference proteome</keyword>
<evidence type="ECO:0000313" key="2">
    <source>
        <dbReference type="EMBL" id="KIK45652.1"/>
    </source>
</evidence>
<protein>
    <submittedName>
        <fullName evidence="2">Uncharacterized protein</fullName>
    </submittedName>
</protein>
<feature type="region of interest" description="Disordered" evidence="1">
    <location>
        <begin position="1"/>
        <end position="31"/>
    </location>
</feature>
<reference evidence="2 3" key="1">
    <citation type="submission" date="2014-04" db="EMBL/GenBank/DDBJ databases">
        <authorList>
            <consortium name="DOE Joint Genome Institute"/>
            <person name="Kuo A."/>
            <person name="Ruytinx J."/>
            <person name="Rineau F."/>
            <person name="Colpaert J."/>
            <person name="Kohler A."/>
            <person name="Nagy L.G."/>
            <person name="Floudas D."/>
            <person name="Copeland A."/>
            <person name="Barry K.W."/>
            <person name="Cichocki N."/>
            <person name="Veneault-Fourrey C."/>
            <person name="LaButti K."/>
            <person name="Lindquist E.A."/>
            <person name="Lipzen A."/>
            <person name="Lundell T."/>
            <person name="Morin E."/>
            <person name="Murat C."/>
            <person name="Sun H."/>
            <person name="Tunlid A."/>
            <person name="Henrissat B."/>
            <person name="Grigoriev I.V."/>
            <person name="Hibbett D.S."/>
            <person name="Martin F."/>
            <person name="Nordberg H.P."/>
            <person name="Cantor M.N."/>
            <person name="Hua S.X."/>
        </authorList>
    </citation>
    <scope>NUCLEOTIDE SEQUENCE [LARGE SCALE GENOMIC DNA]</scope>
    <source>
        <strain evidence="2 3">UH-Slu-Lm8-n1</strain>
    </source>
</reference>
<dbReference type="InParanoid" id="A0A0D0BHV3"/>
<gene>
    <name evidence="2" type="ORF">CY34DRAFT_801267</name>
</gene>
<proteinExistence type="predicted"/>
<dbReference type="Proteomes" id="UP000054485">
    <property type="component" value="Unassembled WGS sequence"/>
</dbReference>
<name>A0A0D0BHV3_9AGAM</name>